<dbReference type="PATRIC" id="fig|1434119.4.peg.3724"/>
<dbReference type="PANTHER" id="PTHR43000">
    <property type="entry name" value="DTDP-D-GLUCOSE 4,6-DEHYDRATASE-RELATED"/>
    <property type="match status" value="1"/>
</dbReference>
<accession>A0A0E3PFW5</accession>
<dbReference type="GO" id="GO:0003978">
    <property type="term" value="F:UDP-glucose 4-epimerase activity"/>
    <property type="evidence" value="ECO:0007669"/>
    <property type="project" value="UniProtKB-EC"/>
</dbReference>
<feature type="domain" description="NAD(P)-binding" evidence="1">
    <location>
        <begin position="7"/>
        <end position="203"/>
    </location>
</feature>
<organism evidence="2 3">
    <name type="scientific">Methanosarcina siciliae HI350</name>
    <dbReference type="NCBI Taxonomy" id="1434119"/>
    <lineage>
        <taxon>Archaea</taxon>
        <taxon>Methanobacteriati</taxon>
        <taxon>Methanobacteriota</taxon>
        <taxon>Stenosarchaea group</taxon>
        <taxon>Methanomicrobia</taxon>
        <taxon>Methanosarcinales</taxon>
        <taxon>Methanosarcinaceae</taxon>
        <taxon>Methanosarcina</taxon>
    </lineage>
</organism>
<dbReference type="Pfam" id="PF16363">
    <property type="entry name" value="GDP_Man_Dehyd"/>
    <property type="match status" value="1"/>
</dbReference>
<evidence type="ECO:0000313" key="3">
    <source>
        <dbReference type="Proteomes" id="UP000033092"/>
    </source>
</evidence>
<dbReference type="Gene3D" id="3.90.25.10">
    <property type="entry name" value="UDP-galactose 4-epimerase, domain 1"/>
    <property type="match status" value="1"/>
</dbReference>
<dbReference type="EMBL" id="CP009507">
    <property type="protein sequence ID" value="AKB33539.1"/>
    <property type="molecule type" value="Genomic_DNA"/>
</dbReference>
<dbReference type="SUPFAM" id="SSF51735">
    <property type="entry name" value="NAD(P)-binding Rossmann-fold domains"/>
    <property type="match status" value="1"/>
</dbReference>
<proteinExistence type="predicted"/>
<dbReference type="Proteomes" id="UP000033092">
    <property type="component" value="Chromosome"/>
</dbReference>
<dbReference type="InterPro" id="IPR036291">
    <property type="entry name" value="NAD(P)-bd_dom_sf"/>
</dbReference>
<dbReference type="KEGG" id="msz:MSSIH_2849"/>
<gene>
    <name evidence="2" type="ORF">MSSIH_2849</name>
</gene>
<sequence>MKMTKCLITGGAGFIGSHIIENLLNSGHEHEVVCLDNFDAYYSPRLKGKNTEPFMKYDRFKLVKDDIRDKVPLNRTFEGVEYIFHKAAQAGVRTSVETPMNPHEVNATDTLNLLESVLDSDIRKFRNASSSVYGRVEYLPFDETCPEQLSPYGVSRLLAKHYCRVFEELYGLKNVSLCYFTVYGPRMRPDFAINIFTKAALKNEHITISGIERIQGTLPM</sequence>
<dbReference type="HOGENOM" id="CLU_1418715_0_0_2"/>
<protein>
    <submittedName>
        <fullName evidence="2">UDP-glucose 4-epimerase</fullName>
        <ecNumber evidence="2">5.1.3.2</ecNumber>
    </submittedName>
</protein>
<name>A0A0E3PFW5_9EURY</name>
<keyword evidence="2" id="KW-0413">Isomerase</keyword>
<reference evidence="2 3" key="1">
    <citation type="submission" date="2014-07" db="EMBL/GenBank/DDBJ databases">
        <title>Methanogenic archaea and the global carbon cycle.</title>
        <authorList>
            <person name="Henriksen J.R."/>
            <person name="Luke J."/>
            <person name="Reinhart S."/>
            <person name="Benedict M.N."/>
            <person name="Youngblut N.D."/>
            <person name="Metcalf M.E."/>
            <person name="Whitaker R.J."/>
            <person name="Metcalf W.W."/>
        </authorList>
    </citation>
    <scope>NUCLEOTIDE SEQUENCE [LARGE SCALE GENOMIC DNA]</scope>
    <source>
        <strain evidence="2 3">HI350</strain>
    </source>
</reference>
<dbReference type="EC" id="5.1.3.2" evidence="2"/>
<evidence type="ECO:0000259" key="1">
    <source>
        <dbReference type="Pfam" id="PF16363"/>
    </source>
</evidence>
<dbReference type="AlphaFoldDB" id="A0A0E3PFW5"/>
<dbReference type="Gene3D" id="3.40.50.720">
    <property type="entry name" value="NAD(P)-binding Rossmann-like Domain"/>
    <property type="match status" value="1"/>
</dbReference>
<evidence type="ECO:0000313" key="2">
    <source>
        <dbReference type="EMBL" id="AKB33539.1"/>
    </source>
</evidence>
<dbReference type="InterPro" id="IPR016040">
    <property type="entry name" value="NAD(P)-bd_dom"/>
</dbReference>